<name>A0A7J6TL69_PEROL</name>
<feature type="region of interest" description="Disordered" evidence="1">
    <location>
        <begin position="1"/>
        <end position="116"/>
    </location>
</feature>
<evidence type="ECO:0000256" key="1">
    <source>
        <dbReference type="SAM" id="MobiDB-lite"/>
    </source>
</evidence>
<dbReference type="EMBL" id="JABANO010010446">
    <property type="protein sequence ID" value="KAF4745156.1"/>
    <property type="molecule type" value="Genomic_DNA"/>
</dbReference>
<evidence type="ECO:0000313" key="3">
    <source>
        <dbReference type="Proteomes" id="UP000553632"/>
    </source>
</evidence>
<comment type="caution">
    <text evidence="2">The sequence shown here is derived from an EMBL/GenBank/DDBJ whole genome shotgun (WGS) entry which is preliminary data.</text>
</comment>
<feature type="compositionally biased region" description="Polar residues" evidence="1">
    <location>
        <begin position="69"/>
        <end position="79"/>
    </location>
</feature>
<dbReference type="Proteomes" id="UP000553632">
    <property type="component" value="Unassembled WGS sequence"/>
</dbReference>
<accession>A0A7J6TL69</accession>
<feature type="non-terminal residue" evidence="2">
    <location>
        <position position="1"/>
    </location>
</feature>
<sequence length="116" mass="12333">GESAPAGEGLHNSSGPPPPESSPQGHAGPAGGPESAAVTLPKLTSSDEKMQPRNKVLSKLSRRNWPSEALTSQPPTMQQQDRRIDTARSTLSREKMLSSQGGFDDTLGLSKSRMMH</sequence>
<dbReference type="AlphaFoldDB" id="A0A7J6TL69"/>
<organism evidence="2 3">
    <name type="scientific">Perkinsus olseni</name>
    <name type="common">Perkinsus atlanticus</name>
    <dbReference type="NCBI Taxonomy" id="32597"/>
    <lineage>
        <taxon>Eukaryota</taxon>
        <taxon>Sar</taxon>
        <taxon>Alveolata</taxon>
        <taxon>Perkinsozoa</taxon>
        <taxon>Perkinsea</taxon>
        <taxon>Perkinsida</taxon>
        <taxon>Perkinsidae</taxon>
        <taxon>Perkinsus</taxon>
    </lineage>
</organism>
<protein>
    <submittedName>
        <fullName evidence="2">Uncharacterized protein</fullName>
    </submittedName>
</protein>
<feature type="non-terminal residue" evidence="2">
    <location>
        <position position="116"/>
    </location>
</feature>
<keyword evidence="3" id="KW-1185">Reference proteome</keyword>
<reference evidence="2 3" key="1">
    <citation type="submission" date="2020-04" db="EMBL/GenBank/DDBJ databases">
        <title>Perkinsus olseni comparative genomics.</title>
        <authorList>
            <person name="Bogema D.R."/>
        </authorList>
    </citation>
    <scope>NUCLEOTIDE SEQUENCE [LARGE SCALE GENOMIC DNA]</scope>
    <source>
        <strain evidence="2 3">ATCC PRA-207</strain>
    </source>
</reference>
<evidence type="ECO:0000313" key="2">
    <source>
        <dbReference type="EMBL" id="KAF4745156.1"/>
    </source>
</evidence>
<feature type="compositionally biased region" description="Basic and acidic residues" evidence="1">
    <location>
        <begin position="80"/>
        <end position="96"/>
    </location>
</feature>
<proteinExistence type="predicted"/>
<gene>
    <name evidence="2" type="ORF">FOZ63_023737</name>
</gene>